<feature type="transmembrane region" description="Helical" evidence="1">
    <location>
        <begin position="21"/>
        <end position="41"/>
    </location>
</feature>
<reference evidence="3" key="1">
    <citation type="submission" date="2017-06" db="EMBL/GenBank/DDBJ databases">
        <authorList>
            <person name="Varghese N."/>
            <person name="Submissions S."/>
        </authorList>
    </citation>
    <scope>NUCLEOTIDE SEQUENCE [LARGE SCALE GENOMIC DNA]</scope>
    <source>
        <strain evidence="3">JAD2</strain>
    </source>
</reference>
<feature type="transmembrane region" description="Helical" evidence="1">
    <location>
        <begin position="272"/>
        <end position="288"/>
    </location>
</feature>
<dbReference type="InParanoid" id="A0A212QV71"/>
<sequence>MDGSLSREQIREGILQRITPAHLLAFTVLVGIFVFLNTHPIRPHDFWWHLAAGREIARTGRIPLVDTFSYTRAGAPYPSYAMYWLAEVLYYALYTAGGPALIVFFHSLLITAAYGLILWAAWEAGGPRAAAAGTLLAAALGIDDWNVRPQAFGFLAGALFLRALSGLERSPRWRWAFPLGMFLWVNTHGSFPIGLLMAGLAVAEAAWRVFREEMGREALGLRAQAFALALLSTGLNPRGFGVYEYLAMMARNPMLRSLVPEWAPPGLDRHGLLFYIALAGVGALLLLPPRRMDPGLLLRLGPFAALGLWTSRGIVWFGMVAAPVVAERMAGWLRGRAGAGIPWMNGVFLGMLGVMAAASLPWWKGMWPLPPAKAGLISAETPVAATAFLLRERPPGPLFHALSFGSYLIWAAQPDYPVFVDPRLELYPMAVWEDYLAISGAAPDWETRLARYGVRLLMLSPAEQPALIAAVAGSPRWERIYRDEAAEIWRRR</sequence>
<name>A0A212QV71_9CHLR</name>
<evidence type="ECO:0000256" key="1">
    <source>
        <dbReference type="SAM" id="Phobius"/>
    </source>
</evidence>
<dbReference type="OrthoDB" id="9786218at2"/>
<organism evidence="2 3">
    <name type="scientific">Thermoflexus hugenholtzii JAD2</name>
    <dbReference type="NCBI Taxonomy" id="877466"/>
    <lineage>
        <taxon>Bacteria</taxon>
        <taxon>Bacillati</taxon>
        <taxon>Chloroflexota</taxon>
        <taxon>Thermoflexia</taxon>
        <taxon>Thermoflexales</taxon>
        <taxon>Thermoflexaceae</taxon>
        <taxon>Thermoflexus</taxon>
    </lineage>
</organism>
<feature type="transmembrane region" description="Helical" evidence="1">
    <location>
        <begin position="189"/>
        <end position="207"/>
    </location>
</feature>
<keyword evidence="1" id="KW-0472">Membrane</keyword>
<feature type="transmembrane region" description="Helical" evidence="1">
    <location>
        <begin position="341"/>
        <end position="363"/>
    </location>
</feature>
<dbReference type="Proteomes" id="UP000197025">
    <property type="component" value="Unassembled WGS sequence"/>
</dbReference>
<protein>
    <recommendedName>
        <fullName evidence="4">4-amino-4-deoxy-L-arabinose transferase and related glycosyltransferases of PMT family</fullName>
    </recommendedName>
</protein>
<keyword evidence="1" id="KW-0812">Transmembrane</keyword>
<feature type="transmembrane region" description="Helical" evidence="1">
    <location>
        <begin position="300"/>
        <end position="321"/>
    </location>
</feature>
<accession>A0A212QV71</accession>
<feature type="transmembrane region" description="Helical" evidence="1">
    <location>
        <begin position="101"/>
        <end position="122"/>
    </location>
</feature>
<keyword evidence="3" id="KW-1185">Reference proteome</keyword>
<evidence type="ECO:0000313" key="3">
    <source>
        <dbReference type="Proteomes" id="UP000197025"/>
    </source>
</evidence>
<evidence type="ECO:0008006" key="4">
    <source>
        <dbReference type="Google" id="ProtNLM"/>
    </source>
</evidence>
<proteinExistence type="predicted"/>
<dbReference type="EMBL" id="FYEK01000025">
    <property type="protein sequence ID" value="SNB63577.1"/>
    <property type="molecule type" value="Genomic_DNA"/>
</dbReference>
<gene>
    <name evidence="2" type="ORF">SAMN02746019_00006650</name>
</gene>
<keyword evidence="1" id="KW-1133">Transmembrane helix</keyword>
<feature type="transmembrane region" description="Helical" evidence="1">
    <location>
        <begin position="77"/>
        <end position="94"/>
    </location>
</feature>
<dbReference type="RefSeq" id="WP_088570928.1">
    <property type="nucleotide sequence ID" value="NZ_FYEK01000025.1"/>
</dbReference>
<evidence type="ECO:0000313" key="2">
    <source>
        <dbReference type="EMBL" id="SNB63577.1"/>
    </source>
</evidence>
<dbReference type="AlphaFoldDB" id="A0A212QV71"/>